<protein>
    <submittedName>
        <fullName evidence="1">Uncharacterized protein</fullName>
    </submittedName>
</protein>
<evidence type="ECO:0000313" key="2">
    <source>
        <dbReference type="Proteomes" id="UP000215335"/>
    </source>
</evidence>
<dbReference type="GO" id="GO:0010369">
    <property type="term" value="C:chromocenter"/>
    <property type="evidence" value="ECO:0007669"/>
    <property type="project" value="TreeGrafter"/>
</dbReference>
<dbReference type="OrthoDB" id="641149at2759"/>
<comment type="caution">
    <text evidence="1">The sequence shown here is derived from an EMBL/GenBank/DDBJ whole genome shotgun (WGS) entry which is preliminary data.</text>
</comment>
<dbReference type="GO" id="GO:0005634">
    <property type="term" value="C:nucleus"/>
    <property type="evidence" value="ECO:0007669"/>
    <property type="project" value="TreeGrafter"/>
</dbReference>
<dbReference type="Proteomes" id="UP000215335">
    <property type="component" value="Unassembled WGS sequence"/>
</dbReference>
<dbReference type="GO" id="GO:0003682">
    <property type="term" value="F:chromatin binding"/>
    <property type="evidence" value="ECO:0007669"/>
    <property type="project" value="TreeGrafter"/>
</dbReference>
<name>A0A232FMK0_9HYME</name>
<evidence type="ECO:0000313" key="1">
    <source>
        <dbReference type="EMBL" id="OXU31678.1"/>
    </source>
</evidence>
<accession>A0A232FMK0</accession>
<organism evidence="1 2">
    <name type="scientific">Trichomalopsis sarcophagae</name>
    <dbReference type="NCBI Taxonomy" id="543379"/>
    <lineage>
        <taxon>Eukaryota</taxon>
        <taxon>Metazoa</taxon>
        <taxon>Ecdysozoa</taxon>
        <taxon>Arthropoda</taxon>
        <taxon>Hexapoda</taxon>
        <taxon>Insecta</taxon>
        <taxon>Pterygota</taxon>
        <taxon>Neoptera</taxon>
        <taxon>Endopterygota</taxon>
        <taxon>Hymenoptera</taxon>
        <taxon>Apocrita</taxon>
        <taxon>Proctotrupomorpha</taxon>
        <taxon>Chalcidoidea</taxon>
        <taxon>Pteromalidae</taxon>
        <taxon>Pteromalinae</taxon>
        <taxon>Trichomalopsis</taxon>
    </lineage>
</organism>
<gene>
    <name evidence="1" type="ORF">TSAR_009901</name>
</gene>
<reference evidence="1 2" key="1">
    <citation type="journal article" date="2017" name="Curr. Biol.">
        <title>The Evolution of Venom by Co-option of Single-Copy Genes.</title>
        <authorList>
            <person name="Martinson E.O."/>
            <person name="Mrinalini"/>
            <person name="Kelkar Y.D."/>
            <person name="Chang C.H."/>
            <person name="Werren J.H."/>
        </authorList>
    </citation>
    <scope>NUCLEOTIDE SEQUENCE [LARGE SCALE GENOMIC DNA]</scope>
    <source>
        <strain evidence="1 2">Alberta</strain>
        <tissue evidence="1">Whole body</tissue>
    </source>
</reference>
<feature type="non-terminal residue" evidence="1">
    <location>
        <position position="103"/>
    </location>
</feature>
<dbReference type="EMBL" id="NNAY01000038">
    <property type="protein sequence ID" value="OXU31678.1"/>
    <property type="molecule type" value="Genomic_DNA"/>
</dbReference>
<dbReference type="PANTHER" id="PTHR16112">
    <property type="entry name" value="METHYL-CPG BINDING PROTEIN, DROSOPHILA"/>
    <property type="match status" value="1"/>
</dbReference>
<sequence length="103" mass="11588">MFPDFTPRLGLVATPSREYIIESRYALPRQARRRKEKKKENALVTARSIAKLSYPRVSRNIAAPSSTALGSLDQLKEYLTTAGTCKCGLDCPLRPEQVFNFDP</sequence>
<dbReference type="AlphaFoldDB" id="A0A232FMK0"/>
<proteinExistence type="predicted"/>
<dbReference type="PANTHER" id="PTHR16112:SF16">
    <property type="entry name" value="SIX-BANDED, ISOFORM H"/>
    <property type="match status" value="1"/>
</dbReference>
<keyword evidence="2" id="KW-1185">Reference proteome</keyword>